<reference evidence="13 14" key="1">
    <citation type="submission" date="2017-12" db="EMBL/GenBank/DDBJ databases">
        <title>Integrating genomic resources of turbot (Scophthalmus maximus) in depth evaluation of genetic and physical mapping variation across individuals.</title>
        <authorList>
            <person name="Martinez P."/>
        </authorList>
    </citation>
    <scope>NUCLEOTIDE SEQUENCE [LARGE SCALE GENOMIC DNA]</scope>
</reference>
<feature type="repeat" description="WD" evidence="11">
    <location>
        <begin position="206"/>
        <end position="238"/>
    </location>
</feature>
<gene>
    <name evidence="13" type="ORF">SMAX5B_005292</name>
</gene>
<evidence type="ECO:0000256" key="3">
    <source>
        <dbReference type="ARBA" id="ARBA00022574"/>
    </source>
</evidence>
<keyword evidence="7" id="KW-0931">ER-Golgi transport</keyword>
<evidence type="ECO:0000256" key="1">
    <source>
        <dbReference type="ARBA" id="ARBA00004389"/>
    </source>
</evidence>
<dbReference type="EMBL" id="CP026258">
    <property type="protein sequence ID" value="AWP15721.1"/>
    <property type="molecule type" value="Genomic_DNA"/>
</dbReference>
<evidence type="ECO:0000256" key="8">
    <source>
        <dbReference type="ARBA" id="ARBA00022927"/>
    </source>
</evidence>
<dbReference type="Pfam" id="PF00400">
    <property type="entry name" value="WD40"/>
    <property type="match status" value="2"/>
</dbReference>
<keyword evidence="14" id="KW-1185">Reference proteome</keyword>
<evidence type="ECO:0000256" key="12">
    <source>
        <dbReference type="SAM" id="MobiDB-lite"/>
    </source>
</evidence>
<evidence type="ECO:0000256" key="7">
    <source>
        <dbReference type="ARBA" id="ARBA00022892"/>
    </source>
</evidence>
<evidence type="ECO:0000256" key="9">
    <source>
        <dbReference type="ARBA" id="ARBA00022989"/>
    </source>
</evidence>
<dbReference type="SMART" id="SM00320">
    <property type="entry name" value="WD40"/>
    <property type="match status" value="3"/>
</dbReference>
<dbReference type="GO" id="GO:0003400">
    <property type="term" value="P:regulation of COPII vesicle coating"/>
    <property type="evidence" value="ECO:0007669"/>
    <property type="project" value="TreeGrafter"/>
</dbReference>
<evidence type="ECO:0000313" key="14">
    <source>
        <dbReference type="Proteomes" id="UP000246464"/>
    </source>
</evidence>
<name>A0A2U9CGJ6_SCOMX</name>
<keyword evidence="10" id="KW-0472">Membrane</keyword>
<evidence type="ECO:0000256" key="10">
    <source>
        <dbReference type="ARBA" id="ARBA00023136"/>
    </source>
</evidence>
<keyword evidence="5" id="KW-0677">Repeat</keyword>
<evidence type="ECO:0000256" key="4">
    <source>
        <dbReference type="ARBA" id="ARBA00022692"/>
    </source>
</evidence>
<dbReference type="InterPro" id="IPR015943">
    <property type="entry name" value="WD40/YVTN_repeat-like_dom_sf"/>
</dbReference>
<feature type="repeat" description="WD" evidence="11">
    <location>
        <begin position="174"/>
        <end position="196"/>
    </location>
</feature>
<dbReference type="Proteomes" id="UP000246464">
    <property type="component" value="Chromosome 16"/>
</dbReference>
<dbReference type="PANTHER" id="PTHR23284">
    <property type="entry name" value="PROLACTIN REGULATORY ELEMENT BINDING PROTEIN"/>
    <property type="match status" value="1"/>
</dbReference>
<keyword evidence="9" id="KW-1133">Transmembrane helix</keyword>
<dbReference type="GO" id="GO:0005085">
    <property type="term" value="F:guanyl-nucleotide exchange factor activity"/>
    <property type="evidence" value="ECO:0007669"/>
    <property type="project" value="InterPro"/>
</dbReference>
<dbReference type="SUPFAM" id="SSF50978">
    <property type="entry name" value="WD40 repeat-like"/>
    <property type="match status" value="1"/>
</dbReference>
<keyword evidence="6" id="KW-0256">Endoplasmic reticulum</keyword>
<comment type="subcellular location">
    <subcellularLocation>
        <location evidence="1">Endoplasmic reticulum membrane</location>
        <topology evidence="1">Single-pass membrane protein</topology>
    </subcellularLocation>
</comment>
<evidence type="ECO:0000256" key="6">
    <source>
        <dbReference type="ARBA" id="ARBA00022824"/>
    </source>
</evidence>
<dbReference type="InterPro" id="IPR036322">
    <property type="entry name" value="WD40_repeat_dom_sf"/>
</dbReference>
<protein>
    <submittedName>
        <fullName evidence="13">Putative prolactin regulatory element-binding protein</fullName>
    </submittedName>
</protein>
<keyword evidence="3 11" id="KW-0853">WD repeat</keyword>
<dbReference type="GO" id="GO:0005789">
    <property type="term" value="C:endoplasmic reticulum membrane"/>
    <property type="evidence" value="ECO:0007669"/>
    <property type="project" value="UniProtKB-SubCell"/>
</dbReference>
<keyword evidence="4" id="KW-0812">Transmembrane</keyword>
<dbReference type="GO" id="GO:0015031">
    <property type="term" value="P:protein transport"/>
    <property type="evidence" value="ECO:0007669"/>
    <property type="project" value="UniProtKB-KW"/>
</dbReference>
<dbReference type="AlphaFoldDB" id="A0A2U9CGJ6"/>
<dbReference type="PROSITE" id="PS50294">
    <property type="entry name" value="WD_REPEATS_REGION"/>
    <property type="match status" value="1"/>
</dbReference>
<evidence type="ECO:0000256" key="2">
    <source>
        <dbReference type="ARBA" id="ARBA00022448"/>
    </source>
</evidence>
<keyword evidence="2" id="KW-0813">Transport</keyword>
<feature type="region of interest" description="Disordered" evidence="12">
    <location>
        <begin position="106"/>
        <end position="143"/>
    </location>
</feature>
<organism evidence="13 14">
    <name type="scientific">Scophthalmus maximus</name>
    <name type="common">Turbot</name>
    <name type="synonym">Psetta maxima</name>
    <dbReference type="NCBI Taxonomy" id="52904"/>
    <lineage>
        <taxon>Eukaryota</taxon>
        <taxon>Metazoa</taxon>
        <taxon>Chordata</taxon>
        <taxon>Craniata</taxon>
        <taxon>Vertebrata</taxon>
        <taxon>Euteleostomi</taxon>
        <taxon>Actinopterygii</taxon>
        <taxon>Neopterygii</taxon>
        <taxon>Teleostei</taxon>
        <taxon>Neoteleostei</taxon>
        <taxon>Acanthomorphata</taxon>
        <taxon>Carangaria</taxon>
        <taxon>Pleuronectiformes</taxon>
        <taxon>Pleuronectoidei</taxon>
        <taxon>Scophthalmidae</taxon>
        <taxon>Scophthalmus</taxon>
    </lineage>
</organism>
<dbReference type="Gene3D" id="2.130.10.10">
    <property type="entry name" value="YVTN repeat-like/Quinoprotein amine dehydrogenase"/>
    <property type="match status" value="1"/>
</dbReference>
<evidence type="ECO:0000313" key="13">
    <source>
        <dbReference type="EMBL" id="AWP15721.1"/>
    </source>
</evidence>
<dbReference type="InterPro" id="IPR045260">
    <property type="entry name" value="Sec12-like"/>
</dbReference>
<evidence type="ECO:0000256" key="5">
    <source>
        <dbReference type="ARBA" id="ARBA00022737"/>
    </source>
</evidence>
<keyword evidence="8" id="KW-0653">Protein transport</keyword>
<dbReference type="InterPro" id="IPR001680">
    <property type="entry name" value="WD40_rpt"/>
</dbReference>
<dbReference type="PANTHER" id="PTHR23284:SF0">
    <property type="entry name" value="PROLACTIN REGULATORY ELEMENT-BINDING PROTEIN"/>
    <property type="match status" value="1"/>
</dbReference>
<sequence length="360" mass="38890">MGKKRVPDVYRAPFPLYSIKVDPKTGLVITAGGGGASKTGIRNAVHFLDLQLVGEHQYSASLLHCHDTDTRATMNMAVGDGVIAAGQDGTCSLMRFQLCTQTDGSKAAAKEGGNSVLQGSARRRAGKGDKGGQDGAAASGDLSNIKNETTRISVTGLAEVQSDLNPQDPLQKVVRFSPDLSLLLTGGTDGHIRVWEFPSLKKKFDFKAHEGEIEDLDMSPGKKHLVTVGRDFACSVWSGNQLAMSLKWHETLPQMAEKTYRYMACRFGKVEDQKEALRCYTVQIPHKRDRRPPPCYLTKWDGKNFLPMLTAPCGTEVISSLAVSDSGTFLGLGTVTGSVAIYISFSLQAKTSMGAMKQPC</sequence>
<dbReference type="GO" id="GO:0006888">
    <property type="term" value="P:endoplasmic reticulum to Golgi vesicle-mediated transport"/>
    <property type="evidence" value="ECO:0007669"/>
    <property type="project" value="TreeGrafter"/>
</dbReference>
<proteinExistence type="predicted"/>
<accession>A0A2U9CGJ6</accession>
<dbReference type="PROSITE" id="PS50082">
    <property type="entry name" value="WD_REPEATS_2"/>
    <property type="match status" value="2"/>
</dbReference>
<evidence type="ECO:0000256" key="11">
    <source>
        <dbReference type="PROSITE-ProRule" id="PRU00221"/>
    </source>
</evidence>